<comment type="caution">
    <text evidence="1">The sequence shown here is derived from an EMBL/GenBank/DDBJ whole genome shotgun (WGS) entry which is preliminary data.</text>
</comment>
<dbReference type="Proteomes" id="UP000198287">
    <property type="component" value="Unassembled WGS sequence"/>
</dbReference>
<evidence type="ECO:0000313" key="2">
    <source>
        <dbReference type="Proteomes" id="UP000198287"/>
    </source>
</evidence>
<sequence length="134" mass="15121">MELMTALPKKVGLIALSAASCMDEDRISDLQHSWIDDAPTDPRGMSNLYDRRHCAGATHNEKTTRHRIHDMIHNYNRLSILMARSNLFMAPGAVIMLSNLFLGQVHRNFNSVDFSVVHGFSLDLSAERDGHLVY</sequence>
<reference evidence="1 2" key="1">
    <citation type="submission" date="2015-12" db="EMBL/GenBank/DDBJ databases">
        <title>The genome of Folsomia candida.</title>
        <authorList>
            <person name="Faddeeva A."/>
            <person name="Derks M.F."/>
            <person name="Anvar Y."/>
            <person name="Smit S."/>
            <person name="Van Straalen N."/>
            <person name="Roelofs D."/>
        </authorList>
    </citation>
    <scope>NUCLEOTIDE SEQUENCE [LARGE SCALE GENOMIC DNA]</scope>
    <source>
        <strain evidence="1 2">VU population</strain>
        <tissue evidence="1">Whole body</tissue>
    </source>
</reference>
<dbReference type="AlphaFoldDB" id="A0A226CXT2"/>
<evidence type="ECO:0000313" key="1">
    <source>
        <dbReference type="EMBL" id="OXA37580.1"/>
    </source>
</evidence>
<gene>
    <name evidence="1" type="ORF">Fcan01_27696</name>
</gene>
<protein>
    <submittedName>
        <fullName evidence="1">Uncharacterized protein</fullName>
    </submittedName>
</protein>
<organism evidence="1 2">
    <name type="scientific">Folsomia candida</name>
    <name type="common">Springtail</name>
    <dbReference type="NCBI Taxonomy" id="158441"/>
    <lineage>
        <taxon>Eukaryota</taxon>
        <taxon>Metazoa</taxon>
        <taxon>Ecdysozoa</taxon>
        <taxon>Arthropoda</taxon>
        <taxon>Hexapoda</taxon>
        <taxon>Collembola</taxon>
        <taxon>Entomobryomorpha</taxon>
        <taxon>Isotomoidea</taxon>
        <taxon>Isotomidae</taxon>
        <taxon>Proisotominae</taxon>
        <taxon>Folsomia</taxon>
    </lineage>
</organism>
<keyword evidence="2" id="KW-1185">Reference proteome</keyword>
<accession>A0A226CXT2</accession>
<proteinExistence type="predicted"/>
<name>A0A226CXT2_FOLCA</name>
<dbReference type="EMBL" id="LNIX01000055">
    <property type="protein sequence ID" value="OXA37580.1"/>
    <property type="molecule type" value="Genomic_DNA"/>
</dbReference>